<name>A0ABD0QVS1_CIRMR</name>
<keyword evidence="2" id="KW-1185">Reference proteome</keyword>
<dbReference type="Proteomes" id="UP001529510">
    <property type="component" value="Unassembled WGS sequence"/>
</dbReference>
<reference evidence="1 2" key="1">
    <citation type="submission" date="2024-05" db="EMBL/GenBank/DDBJ databases">
        <title>Genome sequencing and assembly of Indian major carp, Cirrhinus mrigala (Hamilton, 1822).</title>
        <authorList>
            <person name="Mohindra V."/>
            <person name="Chowdhury L.M."/>
            <person name="Lal K."/>
            <person name="Jena J.K."/>
        </authorList>
    </citation>
    <scope>NUCLEOTIDE SEQUENCE [LARGE SCALE GENOMIC DNA]</scope>
    <source>
        <strain evidence="1">CM1030</strain>
        <tissue evidence="1">Blood</tissue>
    </source>
</reference>
<protein>
    <submittedName>
        <fullName evidence="1">Uncharacterized protein</fullName>
    </submittedName>
</protein>
<dbReference type="EMBL" id="JAMKFB020000006">
    <property type="protein sequence ID" value="KAL0190327.1"/>
    <property type="molecule type" value="Genomic_DNA"/>
</dbReference>
<evidence type="ECO:0000313" key="1">
    <source>
        <dbReference type="EMBL" id="KAL0190327.1"/>
    </source>
</evidence>
<evidence type="ECO:0000313" key="2">
    <source>
        <dbReference type="Proteomes" id="UP001529510"/>
    </source>
</evidence>
<gene>
    <name evidence="1" type="ORF">M9458_013025</name>
</gene>
<comment type="caution">
    <text evidence="1">The sequence shown here is derived from an EMBL/GenBank/DDBJ whole genome shotgun (WGS) entry which is preliminary data.</text>
</comment>
<accession>A0ABD0QVS1</accession>
<feature type="non-terminal residue" evidence="1">
    <location>
        <position position="1"/>
    </location>
</feature>
<dbReference type="AlphaFoldDB" id="A0ABD0QVS1"/>
<sequence length="98" mass="11212">VCAMATAKLNGILQTKTVDSQDEACYLLGRVEGILRRSVNEERTEETYSFLVPLLRTLLSKVHKLLYMELHLPSLPDTNGSPSFFEDFQLYCSSPEWR</sequence>
<organism evidence="1 2">
    <name type="scientific">Cirrhinus mrigala</name>
    <name type="common">Mrigala</name>
    <dbReference type="NCBI Taxonomy" id="683832"/>
    <lineage>
        <taxon>Eukaryota</taxon>
        <taxon>Metazoa</taxon>
        <taxon>Chordata</taxon>
        <taxon>Craniata</taxon>
        <taxon>Vertebrata</taxon>
        <taxon>Euteleostomi</taxon>
        <taxon>Actinopterygii</taxon>
        <taxon>Neopterygii</taxon>
        <taxon>Teleostei</taxon>
        <taxon>Ostariophysi</taxon>
        <taxon>Cypriniformes</taxon>
        <taxon>Cyprinidae</taxon>
        <taxon>Labeoninae</taxon>
        <taxon>Labeonini</taxon>
        <taxon>Cirrhinus</taxon>
    </lineage>
</organism>
<feature type="non-terminal residue" evidence="1">
    <location>
        <position position="98"/>
    </location>
</feature>
<proteinExistence type="predicted"/>
<dbReference type="Pfam" id="PF16057">
    <property type="entry name" value="DUF4800"/>
    <property type="match status" value="1"/>
</dbReference>